<feature type="compositionally biased region" description="Polar residues" evidence="1">
    <location>
        <begin position="126"/>
        <end position="135"/>
    </location>
</feature>
<gene>
    <name evidence="3" type="ORF">GBA65_00270</name>
</gene>
<accession>A0A6G8PSA3</accession>
<evidence type="ECO:0000256" key="2">
    <source>
        <dbReference type="SAM" id="Phobius"/>
    </source>
</evidence>
<evidence type="ECO:0000313" key="4">
    <source>
        <dbReference type="Proteomes" id="UP000502706"/>
    </source>
</evidence>
<keyword evidence="4" id="KW-1185">Reference proteome</keyword>
<feature type="transmembrane region" description="Helical" evidence="2">
    <location>
        <begin position="20"/>
        <end position="37"/>
    </location>
</feature>
<sequence length="135" mass="14007">MDYGEIVKSAFWISLRNRYLWFFGFFAGGASFNFPGVPTGGGGNFDSDPGNSDFSSALALQSGQNVFDNTALILGMVTLAVLLVLVFLFFALVSQGALAESVAAVDRGRPGGSGPRSGRGCRTSGACSGTTRCSS</sequence>
<protein>
    <submittedName>
        <fullName evidence="3">Uncharacterized protein</fullName>
    </submittedName>
</protein>
<organism evidence="3 4">
    <name type="scientific">Rubrobacter marinus</name>
    <dbReference type="NCBI Taxonomy" id="2653852"/>
    <lineage>
        <taxon>Bacteria</taxon>
        <taxon>Bacillati</taxon>
        <taxon>Actinomycetota</taxon>
        <taxon>Rubrobacteria</taxon>
        <taxon>Rubrobacterales</taxon>
        <taxon>Rubrobacteraceae</taxon>
        <taxon>Rubrobacter</taxon>
    </lineage>
</organism>
<feature type="transmembrane region" description="Helical" evidence="2">
    <location>
        <begin position="71"/>
        <end position="93"/>
    </location>
</feature>
<proteinExistence type="predicted"/>
<keyword evidence="2" id="KW-0812">Transmembrane</keyword>
<evidence type="ECO:0000313" key="3">
    <source>
        <dbReference type="EMBL" id="QIN77203.1"/>
    </source>
</evidence>
<reference evidence="3 4" key="1">
    <citation type="submission" date="2019-10" db="EMBL/GenBank/DDBJ databases">
        <title>Rubrobacter sp nov SCSIO 52915 isolated from a deep-sea sediment in the South China Sea.</title>
        <authorList>
            <person name="Chen R.W."/>
        </authorList>
    </citation>
    <scope>NUCLEOTIDE SEQUENCE [LARGE SCALE GENOMIC DNA]</scope>
    <source>
        <strain evidence="3 4">SCSIO 52915</strain>
    </source>
</reference>
<name>A0A6G8PSA3_9ACTN</name>
<keyword evidence="2" id="KW-0472">Membrane</keyword>
<keyword evidence="2" id="KW-1133">Transmembrane helix</keyword>
<dbReference type="RefSeq" id="WP_166394871.1">
    <property type="nucleotide sequence ID" value="NZ_CP045121.1"/>
</dbReference>
<dbReference type="KEGG" id="rmar:GBA65_00270"/>
<dbReference type="Proteomes" id="UP000502706">
    <property type="component" value="Chromosome"/>
</dbReference>
<dbReference type="EMBL" id="CP045121">
    <property type="protein sequence ID" value="QIN77203.1"/>
    <property type="molecule type" value="Genomic_DNA"/>
</dbReference>
<evidence type="ECO:0000256" key="1">
    <source>
        <dbReference type="SAM" id="MobiDB-lite"/>
    </source>
</evidence>
<dbReference type="AlphaFoldDB" id="A0A6G8PSA3"/>
<feature type="region of interest" description="Disordered" evidence="1">
    <location>
        <begin position="107"/>
        <end position="135"/>
    </location>
</feature>